<reference evidence="6 7" key="1">
    <citation type="submission" date="2012-07" db="EMBL/GenBank/DDBJ databases">
        <title>Genome sequence of Brachyspira sp. 30446, isolated from a pig with mucohaemorrhagic colitis.</title>
        <authorList>
            <person name="Rubin J.E."/>
            <person name="Fernando C."/>
            <person name="Harding J.C.S."/>
            <person name="Hill J.E."/>
        </authorList>
    </citation>
    <scope>NUCLEOTIDE SEQUENCE [LARGE SCALE GENOMIC DNA]</scope>
    <source>
        <strain evidence="6 7">30446</strain>
    </source>
</reference>
<dbReference type="Proteomes" id="UP000011663">
    <property type="component" value="Unassembled WGS sequence"/>
</dbReference>
<comment type="similarity">
    <text evidence="2">Belongs to the bacterial solute-binding protein 2 family.</text>
</comment>
<dbReference type="GO" id="GO:0030246">
    <property type="term" value="F:carbohydrate binding"/>
    <property type="evidence" value="ECO:0007669"/>
    <property type="project" value="UniProtKB-ARBA"/>
</dbReference>
<evidence type="ECO:0000259" key="5">
    <source>
        <dbReference type="Pfam" id="PF13407"/>
    </source>
</evidence>
<feature type="chain" id="PRO_5015570039" evidence="4">
    <location>
        <begin position="20"/>
        <end position="340"/>
    </location>
</feature>
<name>A0A2U4F5G8_9SPIR</name>
<dbReference type="PANTHER" id="PTHR46847">
    <property type="entry name" value="D-ALLOSE-BINDING PERIPLASMIC PROTEIN-RELATED"/>
    <property type="match status" value="1"/>
</dbReference>
<evidence type="ECO:0000256" key="4">
    <source>
        <dbReference type="SAM" id="SignalP"/>
    </source>
</evidence>
<accession>A0A2U4F5G8</accession>
<dbReference type="PROSITE" id="PS51257">
    <property type="entry name" value="PROKAR_LIPOPROTEIN"/>
    <property type="match status" value="1"/>
</dbReference>
<proteinExistence type="inferred from homology"/>
<dbReference type="Pfam" id="PF13407">
    <property type="entry name" value="Peripla_BP_4"/>
    <property type="match status" value="1"/>
</dbReference>
<dbReference type="Gene3D" id="3.40.50.2300">
    <property type="match status" value="2"/>
</dbReference>
<dbReference type="GO" id="GO:0030313">
    <property type="term" value="C:cell envelope"/>
    <property type="evidence" value="ECO:0007669"/>
    <property type="project" value="UniProtKB-SubCell"/>
</dbReference>
<dbReference type="AlphaFoldDB" id="A0A2U4F5G8"/>
<dbReference type="RefSeq" id="WP_008725996.1">
    <property type="nucleotide sequence ID" value="NZ_JH994111.1"/>
</dbReference>
<dbReference type="GeneID" id="66488922"/>
<dbReference type="PANTHER" id="PTHR46847:SF1">
    <property type="entry name" value="D-ALLOSE-BINDING PERIPLASMIC PROTEIN-RELATED"/>
    <property type="match status" value="1"/>
</dbReference>
<comment type="caution">
    <text evidence="6">The sequence shown here is derived from an EMBL/GenBank/DDBJ whole genome shotgun (WGS) entry which is preliminary data.</text>
</comment>
<dbReference type="InterPro" id="IPR028082">
    <property type="entry name" value="Peripla_BP_I"/>
</dbReference>
<protein>
    <submittedName>
        <fullName evidence="6">Periplasmic binding protein/LacI transcriptional regulator</fullName>
    </submittedName>
</protein>
<evidence type="ECO:0000313" key="7">
    <source>
        <dbReference type="Proteomes" id="UP000011663"/>
    </source>
</evidence>
<evidence type="ECO:0000256" key="3">
    <source>
        <dbReference type="ARBA" id="ARBA00022729"/>
    </source>
</evidence>
<dbReference type="OrthoDB" id="9800520at2"/>
<comment type="subcellular location">
    <subcellularLocation>
        <location evidence="1">Cell envelope</location>
    </subcellularLocation>
</comment>
<dbReference type="EMBL" id="ALNZ01000034">
    <property type="protein sequence ID" value="EKV56200.1"/>
    <property type="molecule type" value="Genomic_DNA"/>
</dbReference>
<gene>
    <name evidence="6" type="ORF">A966_12606</name>
</gene>
<evidence type="ECO:0000256" key="1">
    <source>
        <dbReference type="ARBA" id="ARBA00004196"/>
    </source>
</evidence>
<dbReference type="CDD" id="cd20005">
    <property type="entry name" value="PBP1_ABC_sugar_binding-like"/>
    <property type="match status" value="1"/>
</dbReference>
<feature type="signal peptide" evidence="4">
    <location>
        <begin position="1"/>
        <end position="19"/>
    </location>
</feature>
<evidence type="ECO:0000256" key="2">
    <source>
        <dbReference type="ARBA" id="ARBA00007639"/>
    </source>
</evidence>
<sequence>MKKILLLATTLIGLTVILASCGNKEPYIAVVSKGFQHKFWVTVRDGAEAAAKQNGVKISFVGPETESDSKIQQDLLDSEINKTPDAIAFAAVTGDFTEQIKRIKEKNIPLIGFDSGILPDQAQGAVLATASTDNRAAAAIVADKMFEALKARIATFTSANKAKIAVLQLDNSDTGIGRAEGFVQRFTELADGDATTAGKYTIQVIVPTTQNEADIANEVNALRGKSVLGIYLSNEAMARGFLVVYKSAEAGAANTIVGDAQDGGDLVVMGFDSGKPQLDAIRSGIIQGSVTQDPYSIGFQAVTLAYKASKGESVANIDTGAKWYDKTNIDDPEIAKLLYE</sequence>
<dbReference type="InterPro" id="IPR025997">
    <property type="entry name" value="SBP_2_dom"/>
</dbReference>
<organism evidence="6 7">
    <name type="scientific">Brachyspira hampsonii 30446</name>
    <dbReference type="NCBI Taxonomy" id="1289135"/>
    <lineage>
        <taxon>Bacteria</taxon>
        <taxon>Pseudomonadati</taxon>
        <taxon>Spirochaetota</taxon>
        <taxon>Spirochaetia</taxon>
        <taxon>Brachyspirales</taxon>
        <taxon>Brachyspiraceae</taxon>
        <taxon>Brachyspira</taxon>
    </lineage>
</organism>
<feature type="domain" description="Periplasmic binding protein" evidence="5">
    <location>
        <begin position="28"/>
        <end position="312"/>
    </location>
</feature>
<keyword evidence="3 4" id="KW-0732">Signal</keyword>
<dbReference type="STRING" id="1289135.A966_12606"/>
<evidence type="ECO:0000313" key="6">
    <source>
        <dbReference type="EMBL" id="EKV56200.1"/>
    </source>
</evidence>
<dbReference type="SUPFAM" id="SSF53822">
    <property type="entry name" value="Periplasmic binding protein-like I"/>
    <property type="match status" value="1"/>
</dbReference>